<dbReference type="AlphaFoldDB" id="A0AB39RTL0"/>
<name>A0AB39RTL0_9ACTN</name>
<accession>A0AB39RTL0</accession>
<dbReference type="EMBL" id="CP163443">
    <property type="protein sequence ID" value="XDQ58637.1"/>
    <property type="molecule type" value="Genomic_DNA"/>
</dbReference>
<evidence type="ECO:0000313" key="1">
    <source>
        <dbReference type="EMBL" id="XDQ58637.1"/>
    </source>
</evidence>
<organism evidence="1">
    <name type="scientific">Streptomyces sp. R41</name>
    <dbReference type="NCBI Taxonomy" id="3238632"/>
    <lineage>
        <taxon>Bacteria</taxon>
        <taxon>Bacillati</taxon>
        <taxon>Actinomycetota</taxon>
        <taxon>Actinomycetes</taxon>
        <taxon>Kitasatosporales</taxon>
        <taxon>Streptomycetaceae</taxon>
        <taxon>Streptomyces</taxon>
    </lineage>
</organism>
<sequence length="52" mass="5786">MRRRSPAGQDLAYQGFMGQPVELQFKKAGAAHYSTVKTVKTDQRLALPDHSP</sequence>
<reference evidence="1" key="1">
    <citation type="submission" date="2024-07" db="EMBL/GenBank/DDBJ databases">
        <authorList>
            <person name="Yu S.T."/>
        </authorList>
    </citation>
    <scope>NUCLEOTIDE SEQUENCE</scope>
    <source>
        <strain evidence="1">R41</strain>
    </source>
</reference>
<dbReference type="RefSeq" id="WP_369251683.1">
    <property type="nucleotide sequence ID" value="NZ_CP163443.1"/>
</dbReference>
<protein>
    <submittedName>
        <fullName evidence="1">Uncharacterized protein</fullName>
    </submittedName>
</protein>
<gene>
    <name evidence="1" type="ORF">AB5J53_46910</name>
</gene>
<proteinExistence type="predicted"/>